<name>A0A6G1KBF4_9PLEO</name>
<evidence type="ECO:0000313" key="1">
    <source>
        <dbReference type="EMBL" id="KAF2710138.1"/>
    </source>
</evidence>
<gene>
    <name evidence="1" type="ORF">K504DRAFT_466565</name>
</gene>
<evidence type="ECO:0000313" key="2">
    <source>
        <dbReference type="Proteomes" id="UP000799428"/>
    </source>
</evidence>
<protein>
    <submittedName>
        <fullName evidence="1">Uncharacterized protein</fullName>
    </submittedName>
</protein>
<accession>A0A6G1KBF4</accession>
<sequence length="86" mass="9245">MLFTRLPIRAALAGVRRAPATLRYNSSSSSVGASRIIQMASRAERPSPLEASVPVMWAVCGALTFAAWGRIEERSGSLDVETLLIV</sequence>
<organism evidence="1 2">
    <name type="scientific">Pleomassaria siparia CBS 279.74</name>
    <dbReference type="NCBI Taxonomy" id="1314801"/>
    <lineage>
        <taxon>Eukaryota</taxon>
        <taxon>Fungi</taxon>
        <taxon>Dikarya</taxon>
        <taxon>Ascomycota</taxon>
        <taxon>Pezizomycotina</taxon>
        <taxon>Dothideomycetes</taxon>
        <taxon>Pleosporomycetidae</taxon>
        <taxon>Pleosporales</taxon>
        <taxon>Pleomassariaceae</taxon>
        <taxon>Pleomassaria</taxon>
    </lineage>
</organism>
<proteinExistence type="predicted"/>
<dbReference type="AlphaFoldDB" id="A0A6G1KBF4"/>
<reference evidence="1" key="1">
    <citation type="journal article" date="2020" name="Stud. Mycol.">
        <title>101 Dothideomycetes genomes: a test case for predicting lifestyles and emergence of pathogens.</title>
        <authorList>
            <person name="Haridas S."/>
            <person name="Albert R."/>
            <person name="Binder M."/>
            <person name="Bloem J."/>
            <person name="Labutti K."/>
            <person name="Salamov A."/>
            <person name="Andreopoulos B."/>
            <person name="Baker S."/>
            <person name="Barry K."/>
            <person name="Bills G."/>
            <person name="Bluhm B."/>
            <person name="Cannon C."/>
            <person name="Castanera R."/>
            <person name="Culley D."/>
            <person name="Daum C."/>
            <person name="Ezra D."/>
            <person name="Gonzalez J."/>
            <person name="Henrissat B."/>
            <person name="Kuo A."/>
            <person name="Liang C."/>
            <person name="Lipzen A."/>
            <person name="Lutzoni F."/>
            <person name="Magnuson J."/>
            <person name="Mondo S."/>
            <person name="Nolan M."/>
            <person name="Ohm R."/>
            <person name="Pangilinan J."/>
            <person name="Park H.-J."/>
            <person name="Ramirez L."/>
            <person name="Alfaro M."/>
            <person name="Sun H."/>
            <person name="Tritt A."/>
            <person name="Yoshinaga Y."/>
            <person name="Zwiers L.-H."/>
            <person name="Turgeon B."/>
            <person name="Goodwin S."/>
            <person name="Spatafora J."/>
            <person name="Crous P."/>
            <person name="Grigoriev I."/>
        </authorList>
    </citation>
    <scope>NUCLEOTIDE SEQUENCE</scope>
    <source>
        <strain evidence="1">CBS 279.74</strain>
    </source>
</reference>
<dbReference type="EMBL" id="MU005769">
    <property type="protein sequence ID" value="KAF2710138.1"/>
    <property type="molecule type" value="Genomic_DNA"/>
</dbReference>
<dbReference type="Proteomes" id="UP000799428">
    <property type="component" value="Unassembled WGS sequence"/>
</dbReference>
<keyword evidence="2" id="KW-1185">Reference proteome</keyword>
<dbReference type="OrthoDB" id="3932250at2759"/>